<dbReference type="OrthoDB" id="6226327at2"/>
<proteinExistence type="predicted"/>
<organism evidence="2 4">
    <name type="scientific">Colwellia hornerae</name>
    <dbReference type="NCBI Taxonomy" id="89402"/>
    <lineage>
        <taxon>Bacteria</taxon>
        <taxon>Pseudomonadati</taxon>
        <taxon>Pseudomonadota</taxon>
        <taxon>Gammaproteobacteria</taxon>
        <taxon>Alteromonadales</taxon>
        <taxon>Colwelliaceae</taxon>
        <taxon>Colwellia</taxon>
    </lineage>
</organism>
<evidence type="ECO:0000313" key="3">
    <source>
        <dbReference type="Proteomes" id="UP000321525"/>
    </source>
</evidence>
<dbReference type="Proteomes" id="UP000321525">
    <property type="component" value="Unassembled WGS sequence"/>
</dbReference>
<sequence length="142" mass="16303">MFSIHGEWRIEVCGNVVVQWFSGTWNEEAIIAYVKEFRAKASPLKGSPWAIVSSFEDWEFGVPAIDKHIEEHCQWFKDNGCSKDCHIYTVSAAKEMQLERLIPHTDESYERQVFTNTEDASVWLASHGFFVDSLSINQIANT</sequence>
<reference evidence="2 4" key="1">
    <citation type="submission" date="2019-07" db="EMBL/GenBank/DDBJ databases">
        <title>Genomes of sea-ice associated Colwellia species.</title>
        <authorList>
            <person name="Bowman J.P."/>
        </authorList>
    </citation>
    <scope>NUCLEOTIDE SEQUENCE [LARGE SCALE GENOMIC DNA]</scope>
    <source>
        <strain evidence="1 3">ACAM 607</strain>
        <strain evidence="2 4">IC036</strain>
    </source>
</reference>
<dbReference type="RefSeq" id="WP_146796471.1">
    <property type="nucleotide sequence ID" value="NZ_VOLP01000002.1"/>
</dbReference>
<evidence type="ECO:0008006" key="5">
    <source>
        <dbReference type="Google" id="ProtNLM"/>
    </source>
</evidence>
<accession>A0A5C6Q3Y8</accession>
<protein>
    <recommendedName>
        <fullName evidence="5">STAS/SEC14 domain-containing protein</fullName>
    </recommendedName>
</protein>
<name>A0A5C6Q3Y8_9GAMM</name>
<gene>
    <name evidence="1" type="ORF">ESZ26_11120</name>
    <name evidence="2" type="ORF">ESZ27_16315</name>
</gene>
<evidence type="ECO:0000313" key="4">
    <source>
        <dbReference type="Proteomes" id="UP000321917"/>
    </source>
</evidence>
<evidence type="ECO:0000313" key="2">
    <source>
        <dbReference type="EMBL" id="TWX63583.1"/>
    </source>
</evidence>
<dbReference type="Proteomes" id="UP000321917">
    <property type="component" value="Unassembled WGS sequence"/>
</dbReference>
<dbReference type="EMBL" id="VOLQ01000041">
    <property type="protein sequence ID" value="TWX63583.1"/>
    <property type="molecule type" value="Genomic_DNA"/>
</dbReference>
<keyword evidence="3" id="KW-1185">Reference proteome</keyword>
<evidence type="ECO:0000313" key="1">
    <source>
        <dbReference type="EMBL" id="TWX58675.1"/>
    </source>
</evidence>
<dbReference type="AlphaFoldDB" id="A0A5C6Q3Y8"/>
<dbReference type="EMBL" id="VOLR01000014">
    <property type="protein sequence ID" value="TWX58675.1"/>
    <property type="molecule type" value="Genomic_DNA"/>
</dbReference>
<comment type="caution">
    <text evidence="2">The sequence shown here is derived from an EMBL/GenBank/DDBJ whole genome shotgun (WGS) entry which is preliminary data.</text>
</comment>